<sequence length="88" mass="9636">MVEKFPECVDLPMGCVDTLSQTGTKDFCEGSLVSTLLDPVSTLLDLVSTPCTDLLTGFSGSWVVLRNHRRLMGQGKSDEQPPYEELTV</sequence>
<evidence type="ECO:0000313" key="2">
    <source>
        <dbReference type="Proteomes" id="UP000652761"/>
    </source>
</evidence>
<proteinExistence type="predicted"/>
<gene>
    <name evidence="1" type="ORF">Taro_005791</name>
</gene>
<reference evidence="1" key="1">
    <citation type="submission" date="2017-07" db="EMBL/GenBank/DDBJ databases">
        <title>Taro Niue Genome Assembly and Annotation.</title>
        <authorList>
            <person name="Atibalentja N."/>
            <person name="Keating K."/>
            <person name="Fields C.J."/>
        </authorList>
    </citation>
    <scope>NUCLEOTIDE SEQUENCE</scope>
    <source>
        <strain evidence="1">Niue_2</strain>
        <tissue evidence="1">Leaf</tissue>
    </source>
</reference>
<organism evidence="1 2">
    <name type="scientific">Colocasia esculenta</name>
    <name type="common">Wild taro</name>
    <name type="synonym">Arum esculentum</name>
    <dbReference type="NCBI Taxonomy" id="4460"/>
    <lineage>
        <taxon>Eukaryota</taxon>
        <taxon>Viridiplantae</taxon>
        <taxon>Streptophyta</taxon>
        <taxon>Embryophyta</taxon>
        <taxon>Tracheophyta</taxon>
        <taxon>Spermatophyta</taxon>
        <taxon>Magnoliopsida</taxon>
        <taxon>Liliopsida</taxon>
        <taxon>Araceae</taxon>
        <taxon>Aroideae</taxon>
        <taxon>Colocasieae</taxon>
        <taxon>Colocasia</taxon>
    </lineage>
</organism>
<protein>
    <submittedName>
        <fullName evidence="1">Uncharacterized protein</fullName>
    </submittedName>
</protein>
<dbReference type="EMBL" id="NMUH01000167">
    <property type="protein sequence ID" value="MQL73447.1"/>
    <property type="molecule type" value="Genomic_DNA"/>
</dbReference>
<dbReference type="Proteomes" id="UP000652761">
    <property type="component" value="Unassembled WGS sequence"/>
</dbReference>
<dbReference type="AlphaFoldDB" id="A0A843TU40"/>
<accession>A0A843TU40</accession>
<keyword evidence="2" id="KW-1185">Reference proteome</keyword>
<evidence type="ECO:0000313" key="1">
    <source>
        <dbReference type="EMBL" id="MQL73447.1"/>
    </source>
</evidence>
<name>A0A843TU40_COLES</name>
<comment type="caution">
    <text evidence="1">The sequence shown here is derived from an EMBL/GenBank/DDBJ whole genome shotgun (WGS) entry which is preliminary data.</text>
</comment>